<keyword evidence="2" id="KW-1185">Reference proteome</keyword>
<dbReference type="AlphaFoldDB" id="A0A9Q0H0J6"/>
<protein>
    <submittedName>
        <fullName evidence="1">Uncharacterized protein</fullName>
    </submittedName>
</protein>
<proteinExistence type="predicted"/>
<dbReference type="Proteomes" id="UP001141806">
    <property type="component" value="Unassembled WGS sequence"/>
</dbReference>
<accession>A0A9Q0H0J6</accession>
<organism evidence="1 2">
    <name type="scientific">Protea cynaroides</name>
    <dbReference type="NCBI Taxonomy" id="273540"/>
    <lineage>
        <taxon>Eukaryota</taxon>
        <taxon>Viridiplantae</taxon>
        <taxon>Streptophyta</taxon>
        <taxon>Embryophyta</taxon>
        <taxon>Tracheophyta</taxon>
        <taxon>Spermatophyta</taxon>
        <taxon>Magnoliopsida</taxon>
        <taxon>Proteales</taxon>
        <taxon>Proteaceae</taxon>
        <taxon>Protea</taxon>
    </lineage>
</organism>
<evidence type="ECO:0000313" key="1">
    <source>
        <dbReference type="EMBL" id="KAJ4955377.1"/>
    </source>
</evidence>
<evidence type="ECO:0000313" key="2">
    <source>
        <dbReference type="Proteomes" id="UP001141806"/>
    </source>
</evidence>
<sequence length="260" mass="28812">MQESFDIYPVTSEATTYANIHFYGYNQQKRLHGSGEALRSLDHCSWKLEQKIQSLTAPGPGVFSLGCLSYRTTCLKLGCFSAIVISAEVKSEEIVAGEELNEMGIFKSSFVFMLGNKITGSLRRRTMMISLHRLVAESQFDKNHVLTCRGSSLMVGKDMRATAFLMGQSFCIEVSNKQRVAALRSYKFTVIGHGSKSGWIGRLPVRSDSLPDRLHCSESGFELADSGHGLSTRLRMLGLSHRNLAWIPCPMLCSETLSAL</sequence>
<dbReference type="EMBL" id="JAMYWD010000011">
    <property type="protein sequence ID" value="KAJ4955377.1"/>
    <property type="molecule type" value="Genomic_DNA"/>
</dbReference>
<name>A0A9Q0H0J6_9MAGN</name>
<comment type="caution">
    <text evidence="1">The sequence shown here is derived from an EMBL/GenBank/DDBJ whole genome shotgun (WGS) entry which is preliminary data.</text>
</comment>
<gene>
    <name evidence="1" type="ORF">NE237_012160</name>
</gene>
<reference evidence="1" key="1">
    <citation type="journal article" date="2023" name="Plant J.">
        <title>The genome of the king protea, Protea cynaroides.</title>
        <authorList>
            <person name="Chang J."/>
            <person name="Duong T.A."/>
            <person name="Schoeman C."/>
            <person name="Ma X."/>
            <person name="Roodt D."/>
            <person name="Barker N."/>
            <person name="Li Z."/>
            <person name="Van de Peer Y."/>
            <person name="Mizrachi E."/>
        </authorList>
    </citation>
    <scope>NUCLEOTIDE SEQUENCE</scope>
    <source>
        <tissue evidence="1">Young leaves</tissue>
    </source>
</reference>